<reference evidence="1 2" key="1">
    <citation type="submission" date="2018-10" db="EMBL/GenBank/DDBJ databases">
        <title>Butyricimonas faecalis sp. nov., isolated from human faeces and emended description of the genus Butyricimonas.</title>
        <authorList>
            <person name="Le Roy T."/>
            <person name="Van der Smissen P."/>
            <person name="Paquot A."/>
            <person name="Delzenne N."/>
            <person name="Muccioli G."/>
            <person name="Collet J.-F."/>
            <person name="Cani P.D."/>
        </authorList>
    </citation>
    <scope>NUCLEOTIDE SEQUENCE [LARGE SCALE GENOMIC DNA]</scope>
    <source>
        <strain evidence="1 2">H184</strain>
    </source>
</reference>
<dbReference type="AlphaFoldDB" id="A0A3Q9IQV4"/>
<accession>A0A3Q9IQV4</accession>
<dbReference type="InterPro" id="IPR036249">
    <property type="entry name" value="Thioredoxin-like_sf"/>
</dbReference>
<evidence type="ECO:0000313" key="1">
    <source>
        <dbReference type="EMBL" id="AZS30676.1"/>
    </source>
</evidence>
<dbReference type="InterPro" id="IPR011467">
    <property type="entry name" value="DUF1573"/>
</dbReference>
<sequence>MKKRGGYLSIVLMVLFCSSCRDLFPVQVRQGNFREVLDVMRLDGKKVLILLASKDCSVCEATKDDWAGDKMLVEKLNRNFRVWQLEITDEKNALIPQVLRSLSTPTLIIADSSMRIEYLHTGFIGAEGLSSVLQLLERGQNVPPRLNVPLYTSYSSDFYSFFENVLQAAFQLTCPDTDTIILQNGMLRVKKSLDTEPYFMNLYLGWRYCTFFGDDKQAFEYKERALRNLDDLDKLLYCEYLAQMEFGETRETNGEKKRLFADHYDFTREADDKETKFDIVYRNSFDSPIIISAIETSCNCLSFSWNRMPLLPGKAGVIRVKYKTTGEGRVYKKAYVFSNLPDSPHEIQLRCTNN</sequence>
<protein>
    <submittedName>
        <fullName evidence="1">DUF1573 domain-containing protein</fullName>
    </submittedName>
</protein>
<dbReference type="Proteomes" id="UP000270673">
    <property type="component" value="Chromosome"/>
</dbReference>
<dbReference type="Gene3D" id="3.40.30.10">
    <property type="entry name" value="Glutaredoxin"/>
    <property type="match status" value="1"/>
</dbReference>
<dbReference type="EMBL" id="CP032819">
    <property type="protein sequence ID" value="AZS30676.1"/>
    <property type="molecule type" value="Genomic_DNA"/>
</dbReference>
<dbReference type="KEGG" id="buy:D8S85_14735"/>
<dbReference type="Pfam" id="PF07610">
    <property type="entry name" value="DUF1573"/>
    <property type="match status" value="1"/>
</dbReference>
<dbReference type="Gene3D" id="2.60.40.10">
    <property type="entry name" value="Immunoglobulins"/>
    <property type="match status" value="1"/>
</dbReference>
<dbReference type="InterPro" id="IPR013783">
    <property type="entry name" value="Ig-like_fold"/>
</dbReference>
<dbReference type="SUPFAM" id="SSF52833">
    <property type="entry name" value="Thioredoxin-like"/>
    <property type="match status" value="1"/>
</dbReference>
<dbReference type="RefSeq" id="WP_106481331.1">
    <property type="nucleotide sequence ID" value="NZ_CP032819.1"/>
</dbReference>
<proteinExistence type="predicted"/>
<organism evidence="1 2">
    <name type="scientific">Butyricimonas faecalis</name>
    <dbReference type="NCBI Taxonomy" id="2093856"/>
    <lineage>
        <taxon>Bacteria</taxon>
        <taxon>Pseudomonadati</taxon>
        <taxon>Bacteroidota</taxon>
        <taxon>Bacteroidia</taxon>
        <taxon>Bacteroidales</taxon>
        <taxon>Odoribacteraceae</taxon>
        <taxon>Butyricimonas</taxon>
    </lineage>
</organism>
<gene>
    <name evidence="1" type="ORF">D8S85_14735</name>
</gene>
<dbReference type="OrthoDB" id="1466304at2"/>
<evidence type="ECO:0000313" key="2">
    <source>
        <dbReference type="Proteomes" id="UP000270673"/>
    </source>
</evidence>
<name>A0A3Q9IQV4_9BACT</name>
<keyword evidence="2" id="KW-1185">Reference proteome</keyword>